<dbReference type="AlphaFoldDB" id="A0A7I8L6K1"/>
<dbReference type="PANTHER" id="PTHR47926:SF433">
    <property type="entry name" value="PENTATRICOPEPTIDE REPEAT-CONTAINING PROTEIN"/>
    <property type="match status" value="1"/>
</dbReference>
<evidence type="ECO:0000313" key="6">
    <source>
        <dbReference type="EMBL" id="CAA2628806.1"/>
    </source>
</evidence>
<accession>A0A7I8L6K1</accession>
<dbReference type="PANTHER" id="PTHR47926">
    <property type="entry name" value="PENTATRICOPEPTIDE REPEAT-CONTAINING PROTEIN"/>
    <property type="match status" value="1"/>
</dbReference>
<organism evidence="7 8">
    <name type="scientific">Spirodela intermedia</name>
    <name type="common">Intermediate duckweed</name>
    <dbReference type="NCBI Taxonomy" id="51605"/>
    <lineage>
        <taxon>Eukaryota</taxon>
        <taxon>Viridiplantae</taxon>
        <taxon>Streptophyta</taxon>
        <taxon>Embryophyta</taxon>
        <taxon>Tracheophyta</taxon>
        <taxon>Spermatophyta</taxon>
        <taxon>Magnoliopsida</taxon>
        <taxon>Liliopsida</taxon>
        <taxon>Araceae</taxon>
        <taxon>Lemnoideae</taxon>
        <taxon>Spirodela</taxon>
    </lineage>
</organism>
<dbReference type="Pfam" id="PF13041">
    <property type="entry name" value="PPR_2"/>
    <property type="match status" value="1"/>
</dbReference>
<dbReference type="InterPro" id="IPR032867">
    <property type="entry name" value="DYW_dom"/>
</dbReference>
<comment type="similarity">
    <text evidence="1">Belongs to the PPR family. PCMP-H subfamily.</text>
</comment>
<dbReference type="FunFam" id="1.25.40.10:FF:000344">
    <property type="entry name" value="Pentatricopeptide repeat-containing protein"/>
    <property type="match status" value="1"/>
</dbReference>
<feature type="domain" description="DYW" evidence="5">
    <location>
        <begin position="621"/>
        <end position="713"/>
    </location>
</feature>
<dbReference type="GO" id="GO:0008270">
    <property type="term" value="F:zinc ion binding"/>
    <property type="evidence" value="ECO:0007669"/>
    <property type="project" value="InterPro"/>
</dbReference>
<feature type="region of interest" description="Disordered" evidence="4">
    <location>
        <begin position="16"/>
        <end position="36"/>
    </location>
</feature>
<dbReference type="EMBL" id="LR746274">
    <property type="protein sequence ID" value="CAA7404884.1"/>
    <property type="molecule type" value="Genomic_DNA"/>
</dbReference>
<name>A0A7I8L6K1_SPIIN</name>
<dbReference type="NCBIfam" id="TIGR00756">
    <property type="entry name" value="PPR"/>
    <property type="match status" value="3"/>
</dbReference>
<dbReference type="InterPro" id="IPR046848">
    <property type="entry name" value="E_motif"/>
</dbReference>
<dbReference type="Pfam" id="PF14432">
    <property type="entry name" value="DYW_deaminase"/>
    <property type="match status" value="1"/>
</dbReference>
<dbReference type="FunFam" id="1.25.40.10:FF:002148">
    <property type="entry name" value="Pentatricopeptide repeat-containing protein At2g29760, chloroplastic"/>
    <property type="match status" value="1"/>
</dbReference>
<reference evidence="7" key="1">
    <citation type="submission" date="2020-02" db="EMBL/GenBank/DDBJ databases">
        <authorList>
            <person name="Scholz U."/>
            <person name="Mascher M."/>
            <person name="Fiebig A."/>
        </authorList>
    </citation>
    <scope>NUCLEOTIDE SEQUENCE</scope>
</reference>
<keyword evidence="2" id="KW-0677">Repeat</keyword>
<feature type="repeat" description="PPR" evidence="3">
    <location>
        <begin position="207"/>
        <end position="241"/>
    </location>
</feature>
<dbReference type="Pfam" id="PF20431">
    <property type="entry name" value="E_motif"/>
    <property type="match status" value="1"/>
</dbReference>
<dbReference type="EMBL" id="LR743598">
    <property type="protein sequence ID" value="CAA2628806.1"/>
    <property type="molecule type" value="Genomic_DNA"/>
</dbReference>
<feature type="repeat" description="PPR" evidence="3">
    <location>
        <begin position="407"/>
        <end position="437"/>
    </location>
</feature>
<gene>
    <name evidence="6" type="ORF">SI7747_11014447</name>
    <name evidence="7" type="ORF">SI8410_11015562</name>
</gene>
<dbReference type="FunFam" id="1.25.40.10:FF:000285">
    <property type="entry name" value="Pentatricopeptide repeat-containing protein, chloroplastic"/>
    <property type="match status" value="1"/>
</dbReference>
<evidence type="ECO:0000256" key="2">
    <source>
        <dbReference type="ARBA" id="ARBA00022737"/>
    </source>
</evidence>
<evidence type="ECO:0000256" key="1">
    <source>
        <dbReference type="ARBA" id="ARBA00006643"/>
    </source>
</evidence>
<sequence>MRRNPAPYFRQSLPRAFSVLSPPPPELPPPPRPHQPCLPDPGACTALLRSCGTVRALSSAHAALLRAQILPGNLVIATALLSRYAALGRASSAIAIFSSCASSADAFLWNTFIRCLADGGGHWEAVAAYRSMGAEHGIRPDKFTYPAVLKACAHLRDLELGKALHRDAEEFGVDRDLFVGNSLIAMYGKCHCSELAREVFDGMPDRNLVSFTAMIGAYAQNGRYDEGLSLFRQLLREKMIGPNRATFLNVMSCVCGADNAHWLYGLAVEKGLASDISVQNAALRMFSNCGRVDTARRLFNSMPDRDLVSWSSMIEACVQADLSVEGLELFKNLKQQGTALDYVTLLSVIRACASFVSIRRAHFIHGITLRSLPELNVVLETALLELYVKCGSIRSARRVFDQMRDKNLISWSTMISGYGMLGHGREALKLFEEMKKVVTPDHITYVSVLSACSHAGLVDEGWQCFNSMSEESGVVPKAEHYACMVDLMGRAGCLKEALRFIKRMPVAPDAAVWGSMLGACRIHSNVELAELVVKSLFELDPKNSGRYVLLSNIYMSAGKKEDADHVRALMKRRGVKKISGHTIIEVRDRVYKFLAGDRSNPQSDLIYEELGKLMKRIRKEGYVPDTNFVLHDVEEETKEQLLYAHSEKLAITFALLNSKPGSEIRMHKNLRVCGDCHTATKFISKVTKREILVRDSHRFHHFKCGECSCGDYW</sequence>
<dbReference type="Proteomes" id="UP000663760">
    <property type="component" value="Chromosome 11"/>
</dbReference>
<dbReference type="PROSITE" id="PS51375">
    <property type="entry name" value="PPR"/>
    <property type="match status" value="4"/>
</dbReference>
<evidence type="ECO:0000259" key="5">
    <source>
        <dbReference type="Pfam" id="PF14432"/>
    </source>
</evidence>
<dbReference type="Gene3D" id="1.25.40.10">
    <property type="entry name" value="Tetratricopeptide repeat domain"/>
    <property type="match status" value="5"/>
</dbReference>
<dbReference type="GO" id="GO:0009451">
    <property type="term" value="P:RNA modification"/>
    <property type="evidence" value="ECO:0007669"/>
    <property type="project" value="InterPro"/>
</dbReference>
<dbReference type="Pfam" id="PF20430">
    <property type="entry name" value="Eplus_motif"/>
    <property type="match status" value="1"/>
</dbReference>
<dbReference type="SUPFAM" id="SSF48452">
    <property type="entry name" value="TPR-like"/>
    <property type="match status" value="1"/>
</dbReference>
<dbReference type="Pfam" id="PF01535">
    <property type="entry name" value="PPR"/>
    <property type="match status" value="5"/>
</dbReference>
<dbReference type="OrthoDB" id="165382at2759"/>
<proteinExistence type="inferred from homology"/>
<feature type="repeat" description="PPR" evidence="3">
    <location>
        <begin position="441"/>
        <end position="476"/>
    </location>
</feature>
<keyword evidence="8" id="KW-1185">Reference proteome</keyword>
<evidence type="ECO:0000313" key="8">
    <source>
        <dbReference type="Proteomes" id="UP000663760"/>
    </source>
</evidence>
<evidence type="ECO:0000313" key="7">
    <source>
        <dbReference type="EMBL" id="CAA7404884.1"/>
    </source>
</evidence>
<dbReference type="InterPro" id="IPR046849">
    <property type="entry name" value="E2_motif"/>
</dbReference>
<feature type="repeat" description="PPR" evidence="3">
    <location>
        <begin position="306"/>
        <end position="340"/>
    </location>
</feature>
<evidence type="ECO:0000256" key="3">
    <source>
        <dbReference type="PROSITE-ProRule" id="PRU00708"/>
    </source>
</evidence>
<evidence type="ECO:0000256" key="4">
    <source>
        <dbReference type="SAM" id="MobiDB-lite"/>
    </source>
</evidence>
<dbReference type="InterPro" id="IPR002885">
    <property type="entry name" value="PPR_rpt"/>
</dbReference>
<dbReference type="InterPro" id="IPR046960">
    <property type="entry name" value="PPR_At4g14850-like_plant"/>
</dbReference>
<feature type="compositionally biased region" description="Pro residues" evidence="4">
    <location>
        <begin position="21"/>
        <end position="36"/>
    </location>
</feature>
<dbReference type="InterPro" id="IPR011990">
    <property type="entry name" value="TPR-like_helical_dom_sf"/>
</dbReference>
<protein>
    <recommendedName>
        <fullName evidence="5">DYW domain-containing protein</fullName>
    </recommendedName>
</protein>
<dbReference type="GO" id="GO:0003723">
    <property type="term" value="F:RNA binding"/>
    <property type="evidence" value="ECO:0007669"/>
    <property type="project" value="InterPro"/>
</dbReference>